<dbReference type="CDD" id="cd08982">
    <property type="entry name" value="GH43-like"/>
    <property type="match status" value="1"/>
</dbReference>
<dbReference type="Gene3D" id="2.60.40.10">
    <property type="entry name" value="Immunoglobulins"/>
    <property type="match status" value="1"/>
</dbReference>
<feature type="domain" description="Fibronectin type-III" evidence="8">
    <location>
        <begin position="680"/>
        <end position="764"/>
    </location>
</feature>
<evidence type="ECO:0000256" key="3">
    <source>
        <dbReference type="ARBA" id="ARBA00022801"/>
    </source>
</evidence>
<dbReference type="SUPFAM" id="SSF49785">
    <property type="entry name" value="Galactose-binding domain-like"/>
    <property type="match status" value="1"/>
</dbReference>
<dbReference type="SMART" id="SM00060">
    <property type="entry name" value="FN3"/>
    <property type="match status" value="1"/>
</dbReference>
<dbReference type="AlphaFoldDB" id="A0A173VSI1"/>
<dbReference type="GO" id="GO:0046556">
    <property type="term" value="F:alpha-L-arabinofuranosidase activity"/>
    <property type="evidence" value="ECO:0007669"/>
    <property type="project" value="UniProtKB-EC"/>
</dbReference>
<dbReference type="PROSITE" id="PS50022">
    <property type="entry name" value="FA58C_3"/>
    <property type="match status" value="1"/>
</dbReference>
<reference evidence="9 10" key="1">
    <citation type="submission" date="2015-09" db="EMBL/GenBank/DDBJ databases">
        <authorList>
            <consortium name="Pathogen Informatics"/>
        </authorList>
    </citation>
    <scope>NUCLEOTIDE SEQUENCE [LARGE SCALE GENOMIC DNA]</scope>
    <source>
        <strain evidence="9 10">2789STDY5608872</strain>
    </source>
</reference>
<dbReference type="EMBL" id="CYXP01000009">
    <property type="protein sequence ID" value="CUN30212.1"/>
    <property type="molecule type" value="Genomic_DNA"/>
</dbReference>
<dbReference type="Gene3D" id="2.115.10.20">
    <property type="entry name" value="Glycosyl hydrolase domain, family 43"/>
    <property type="match status" value="1"/>
</dbReference>
<keyword evidence="2" id="KW-0624">Polysaccharide degradation</keyword>
<feature type="site" description="Important for catalytic activity, responsible for pKa modulation of the active site Glu and correct orientation of both the proton donor and substrate" evidence="6">
    <location>
        <position position="332"/>
    </location>
</feature>
<evidence type="ECO:0000256" key="4">
    <source>
        <dbReference type="ARBA" id="ARBA00023277"/>
    </source>
</evidence>
<dbReference type="PROSITE" id="PS50853">
    <property type="entry name" value="FN3"/>
    <property type="match status" value="1"/>
</dbReference>
<sequence length="764" mass="87152">MRQKTTITYLEHNMLACNRINRAIASWKKHVRVFSETCTSFSENTYMFFRKDVGVSSASLKAYNKCMLVSLLASFFAVSTVNAQVNERGDSVIVIKGQVSDYYITVSQKHFLEGTITGPDGKPLEGATVMFTASPVHYTTDATGYYKIQASRYDHELFVYYPGMKYAYRAFGDNDTKIDIRMEADPRDVRVKAPQQATRWFDATADHPSTYCNPMNLSYCFRANLPDLVKNGSFRSTADPMMVMYKGEYFLFATNQAGFYYSKDLSNWEFVFAGFQRYPEDDDLCAPAAFVSGDTLFYTGSTYAGLPIWYSTNPKSGKFKQYVEKTALPSWDPAFLLDDDGRLYMYYGSSNEFALKGVELDRRDFHPISKIQEIMMLRPEEHGWERFGMNNDDSTTLAPFTEGAFVTKHNGKYYFQYGAPGTEFKVYADGVYVSDKPMGPFTYQKHNPMSYKPGGFVQGAGHGGTFEDAYGNYWHVATCMLSLKYKFERRIGLYPTAFDKDGVMYSNTAFGDYPLLTPKGKVDDIANTFPGWMLLSYGKPVMASSMDSTLVPENVTDESMRTFWSARSGEPGEWLQISLEGLKEVRAIQLNYYEHRAVQHNKAMDLYHQYRIYHSIDGQNWELVVDKSDNDKDVPHDYIELREPLKTRYLKIVNEHVPSGNFAMSGFRIFGNGLGEVPAAVKNLKVERSKADKRNAMITWEPVKEAYAYNIYYGIAPDKLYNSITVLGDTMYDFRGLDKDTDYYFSIEALGESGRSPMSKVLRR</sequence>
<dbReference type="Pfam" id="PF04616">
    <property type="entry name" value="Glyco_hydro_43"/>
    <property type="match status" value="1"/>
</dbReference>
<dbReference type="EC" id="3.2.1.55" evidence="9"/>
<dbReference type="InterPro" id="IPR000421">
    <property type="entry name" value="FA58C"/>
</dbReference>
<dbReference type="Gene3D" id="2.60.120.260">
    <property type="entry name" value="Galactose-binding domain-like"/>
    <property type="match status" value="1"/>
</dbReference>
<dbReference type="InterPro" id="IPR052176">
    <property type="entry name" value="Glycosyl_Hydrlase_43_Enz"/>
</dbReference>
<dbReference type="SUPFAM" id="SSF49265">
    <property type="entry name" value="Fibronectin type III"/>
    <property type="match status" value="1"/>
</dbReference>
<comment type="similarity">
    <text evidence="1">Belongs to the glycosyl hydrolase 43 family.</text>
</comment>
<gene>
    <name evidence="9" type="primary">xynD_3</name>
    <name evidence="9" type="ORF">ERS852429_03527</name>
</gene>
<dbReference type="Pfam" id="PF00754">
    <property type="entry name" value="F5_F8_type_C"/>
    <property type="match status" value="1"/>
</dbReference>
<organism evidence="9 10">
    <name type="scientific">Parabacteroides distasonis</name>
    <dbReference type="NCBI Taxonomy" id="823"/>
    <lineage>
        <taxon>Bacteria</taxon>
        <taxon>Pseudomonadati</taxon>
        <taxon>Bacteroidota</taxon>
        <taxon>Bacteroidia</taxon>
        <taxon>Bacteroidales</taxon>
        <taxon>Tannerellaceae</taxon>
        <taxon>Parabacteroides</taxon>
    </lineage>
</organism>
<protein>
    <submittedName>
        <fullName evidence="9">Arabinoxylan arabinofuranohydrolase</fullName>
        <ecNumber evidence="9">3.2.1.55</ecNumber>
    </submittedName>
</protein>
<dbReference type="InterPro" id="IPR036116">
    <property type="entry name" value="FN3_sf"/>
</dbReference>
<evidence type="ECO:0000259" key="8">
    <source>
        <dbReference type="PROSITE" id="PS50853"/>
    </source>
</evidence>
<dbReference type="PANTHER" id="PTHR43772:SF2">
    <property type="entry name" value="PUTATIVE (AFU_ORTHOLOGUE AFUA_2G04480)-RELATED"/>
    <property type="match status" value="1"/>
</dbReference>
<dbReference type="InterPro" id="IPR008969">
    <property type="entry name" value="CarboxyPept-like_regulatory"/>
</dbReference>
<proteinExistence type="inferred from homology"/>
<accession>A0A173VSI1</accession>
<evidence type="ECO:0000313" key="9">
    <source>
        <dbReference type="EMBL" id="CUN30212.1"/>
    </source>
</evidence>
<dbReference type="Proteomes" id="UP000095591">
    <property type="component" value="Unassembled WGS sequence"/>
</dbReference>
<evidence type="ECO:0000313" key="10">
    <source>
        <dbReference type="Proteomes" id="UP000095591"/>
    </source>
</evidence>
<dbReference type="InterPro" id="IPR006710">
    <property type="entry name" value="Glyco_hydro_43"/>
</dbReference>
<keyword evidence="4" id="KW-0119">Carbohydrate metabolism</keyword>
<keyword evidence="3 9" id="KW-0378">Hydrolase</keyword>
<keyword evidence="5 9" id="KW-0326">Glycosidase</keyword>
<evidence type="ECO:0000256" key="6">
    <source>
        <dbReference type="PIRSR" id="PIRSR606710-2"/>
    </source>
</evidence>
<dbReference type="InterPro" id="IPR003961">
    <property type="entry name" value="FN3_dom"/>
</dbReference>
<evidence type="ECO:0000256" key="5">
    <source>
        <dbReference type="ARBA" id="ARBA00023295"/>
    </source>
</evidence>
<dbReference type="GO" id="GO:0045493">
    <property type="term" value="P:xylan catabolic process"/>
    <property type="evidence" value="ECO:0007669"/>
    <property type="project" value="UniProtKB-KW"/>
</dbReference>
<dbReference type="SUPFAM" id="SSF75005">
    <property type="entry name" value="Arabinanase/levansucrase/invertase"/>
    <property type="match status" value="1"/>
</dbReference>
<dbReference type="PANTHER" id="PTHR43772">
    <property type="entry name" value="ENDO-1,4-BETA-XYLANASE"/>
    <property type="match status" value="1"/>
</dbReference>
<evidence type="ECO:0000259" key="7">
    <source>
        <dbReference type="PROSITE" id="PS50022"/>
    </source>
</evidence>
<keyword evidence="2" id="KW-0858">Xylan degradation</keyword>
<evidence type="ECO:0000256" key="2">
    <source>
        <dbReference type="ARBA" id="ARBA00022651"/>
    </source>
</evidence>
<dbReference type="Gene3D" id="2.60.40.1120">
    <property type="entry name" value="Carboxypeptidase-like, regulatory domain"/>
    <property type="match status" value="1"/>
</dbReference>
<dbReference type="InterPro" id="IPR013783">
    <property type="entry name" value="Ig-like_fold"/>
</dbReference>
<dbReference type="SUPFAM" id="SSF49464">
    <property type="entry name" value="Carboxypeptidase regulatory domain-like"/>
    <property type="match status" value="1"/>
</dbReference>
<name>A0A173VSI1_PARDI</name>
<evidence type="ECO:0000256" key="1">
    <source>
        <dbReference type="ARBA" id="ARBA00009865"/>
    </source>
</evidence>
<feature type="domain" description="F5/8 type C" evidence="7">
    <location>
        <begin position="522"/>
        <end position="672"/>
    </location>
</feature>
<dbReference type="InterPro" id="IPR008979">
    <property type="entry name" value="Galactose-bd-like_sf"/>
</dbReference>
<dbReference type="CDD" id="cd00063">
    <property type="entry name" value="FN3"/>
    <property type="match status" value="1"/>
</dbReference>
<dbReference type="InterPro" id="IPR023296">
    <property type="entry name" value="Glyco_hydro_beta-prop_sf"/>
</dbReference>